<proteinExistence type="inferred from homology"/>
<feature type="signal peptide" evidence="5">
    <location>
        <begin position="1"/>
        <end position="20"/>
    </location>
</feature>
<gene>
    <name evidence="7" type="ORF">PPL_10113</name>
</gene>
<dbReference type="Gene3D" id="3.90.1720.10">
    <property type="entry name" value="endopeptidase domain like (from Nostoc punctiforme)"/>
    <property type="match status" value="1"/>
</dbReference>
<dbReference type="OMA" id="DCHIITP"/>
<dbReference type="GeneID" id="31365584"/>
<evidence type="ECO:0000313" key="8">
    <source>
        <dbReference type="Proteomes" id="UP000001396"/>
    </source>
</evidence>
<evidence type="ECO:0000256" key="5">
    <source>
        <dbReference type="SAM" id="SignalP"/>
    </source>
</evidence>
<evidence type="ECO:0000313" key="7">
    <source>
        <dbReference type="EMBL" id="EFA76348.1"/>
    </source>
</evidence>
<dbReference type="InterPro" id="IPR051794">
    <property type="entry name" value="PG_Endopeptidase_C40"/>
</dbReference>
<accession>D3BQC8</accession>
<keyword evidence="5" id="KW-0732">Signal</keyword>
<evidence type="ECO:0000259" key="6">
    <source>
        <dbReference type="PROSITE" id="PS51935"/>
    </source>
</evidence>
<dbReference type="PANTHER" id="PTHR47359:SF3">
    <property type="entry name" value="NLP_P60 DOMAIN-CONTAINING PROTEIN-RELATED"/>
    <property type="match status" value="1"/>
</dbReference>
<evidence type="ECO:0000256" key="4">
    <source>
        <dbReference type="ARBA" id="ARBA00022807"/>
    </source>
</evidence>
<dbReference type="InParanoid" id="D3BQC8"/>
<dbReference type="PROSITE" id="PS51935">
    <property type="entry name" value="NLPC_P60"/>
    <property type="match status" value="1"/>
</dbReference>
<evidence type="ECO:0000256" key="2">
    <source>
        <dbReference type="ARBA" id="ARBA00022670"/>
    </source>
</evidence>
<keyword evidence="2" id="KW-0645">Protease</keyword>
<feature type="chain" id="PRO_5003041929" evidence="5">
    <location>
        <begin position="21"/>
        <end position="185"/>
    </location>
</feature>
<protein>
    <submittedName>
        <fullName evidence="7">NLP/P60 domain-containing protein</fullName>
    </submittedName>
</protein>
<dbReference type="GO" id="GO:0008234">
    <property type="term" value="F:cysteine-type peptidase activity"/>
    <property type="evidence" value="ECO:0007669"/>
    <property type="project" value="UniProtKB-KW"/>
</dbReference>
<dbReference type="AlphaFoldDB" id="D3BQC8"/>
<organism evidence="7 8">
    <name type="scientific">Heterostelium pallidum (strain ATCC 26659 / Pp 5 / PN500)</name>
    <name type="common">Cellular slime mold</name>
    <name type="synonym">Polysphondylium pallidum</name>
    <dbReference type="NCBI Taxonomy" id="670386"/>
    <lineage>
        <taxon>Eukaryota</taxon>
        <taxon>Amoebozoa</taxon>
        <taxon>Evosea</taxon>
        <taxon>Eumycetozoa</taxon>
        <taxon>Dictyostelia</taxon>
        <taxon>Acytosteliales</taxon>
        <taxon>Acytosteliaceae</taxon>
        <taxon>Heterostelium</taxon>
    </lineage>
</organism>
<dbReference type="Proteomes" id="UP000001396">
    <property type="component" value="Unassembled WGS sequence"/>
</dbReference>
<feature type="domain" description="NlpC/P60" evidence="6">
    <location>
        <begin position="52"/>
        <end position="185"/>
    </location>
</feature>
<name>D3BQC8_HETP5</name>
<dbReference type="STRING" id="670386.D3BQC8"/>
<dbReference type="SUPFAM" id="SSF54001">
    <property type="entry name" value="Cysteine proteinases"/>
    <property type="match status" value="1"/>
</dbReference>
<keyword evidence="4" id="KW-0788">Thiol protease</keyword>
<keyword evidence="8" id="KW-1185">Reference proteome</keyword>
<dbReference type="EMBL" id="ADBJ01000047">
    <property type="protein sequence ID" value="EFA76348.1"/>
    <property type="molecule type" value="Genomic_DNA"/>
</dbReference>
<dbReference type="PROSITE" id="PS51257">
    <property type="entry name" value="PROKAR_LIPOPROTEIN"/>
    <property type="match status" value="1"/>
</dbReference>
<keyword evidence="3" id="KW-0378">Hydrolase</keyword>
<reference evidence="7 8" key="1">
    <citation type="journal article" date="2011" name="Genome Res.">
        <title>Phylogeny-wide analysis of social amoeba genomes highlights ancient origins for complex intercellular communication.</title>
        <authorList>
            <person name="Heidel A.J."/>
            <person name="Lawal H.M."/>
            <person name="Felder M."/>
            <person name="Schilde C."/>
            <person name="Helps N.R."/>
            <person name="Tunggal B."/>
            <person name="Rivero F."/>
            <person name="John U."/>
            <person name="Schleicher M."/>
            <person name="Eichinger L."/>
            <person name="Platzer M."/>
            <person name="Noegel A.A."/>
            <person name="Schaap P."/>
            <person name="Gloeckner G."/>
        </authorList>
    </citation>
    <scope>NUCLEOTIDE SEQUENCE [LARGE SCALE GENOMIC DNA]</scope>
    <source>
        <strain evidence="8">ATCC 26659 / Pp 5 / PN500</strain>
    </source>
</reference>
<dbReference type="RefSeq" id="XP_020428480.1">
    <property type="nucleotide sequence ID" value="XM_020580895.1"/>
</dbReference>
<dbReference type="PANTHER" id="PTHR47359">
    <property type="entry name" value="PEPTIDOGLYCAN DL-ENDOPEPTIDASE CWLO"/>
    <property type="match status" value="1"/>
</dbReference>
<dbReference type="GO" id="GO:0006508">
    <property type="term" value="P:proteolysis"/>
    <property type="evidence" value="ECO:0007669"/>
    <property type="project" value="UniProtKB-KW"/>
</dbReference>
<evidence type="ECO:0000256" key="3">
    <source>
        <dbReference type="ARBA" id="ARBA00022801"/>
    </source>
</evidence>
<evidence type="ECO:0000256" key="1">
    <source>
        <dbReference type="ARBA" id="ARBA00007074"/>
    </source>
</evidence>
<dbReference type="InterPro" id="IPR038765">
    <property type="entry name" value="Papain-like_cys_pep_sf"/>
</dbReference>
<comment type="caution">
    <text evidence="7">The sequence shown here is derived from an EMBL/GenBank/DDBJ whole genome shotgun (WGS) entry which is preliminary data.</text>
</comment>
<dbReference type="Pfam" id="PF00877">
    <property type="entry name" value="NLPC_P60"/>
    <property type="match status" value="1"/>
</dbReference>
<sequence>MKSLYILVLIALVSSCFVSATEEVVDIEQDFDAFNTTENIHYYLEKFGKLPLSTCQKAAARASHYSTCGCPYVYGGTSCGCGSGGLDCSGLVYRSYNDAGWSGIGRTTFNQIGQGGACNSKCSPSNPGACTVGDLFFYCFAQPCPSHVVMYIGGGKAAECPYTGLNCRIITPYATSYQTCRSMCG</sequence>
<dbReference type="InterPro" id="IPR000064">
    <property type="entry name" value="NLP_P60_dom"/>
</dbReference>
<comment type="similarity">
    <text evidence="1">Belongs to the peptidase C40 family.</text>
</comment>